<dbReference type="GO" id="GO:0009308">
    <property type="term" value="P:amine metabolic process"/>
    <property type="evidence" value="ECO:0007669"/>
    <property type="project" value="UniProtKB-UniRule"/>
</dbReference>
<keyword evidence="5 8" id="KW-0186">Copper</keyword>
<dbReference type="GO" id="GO:0016641">
    <property type="term" value="F:oxidoreductase activity, acting on the CH-NH2 group of donors, oxygen as acceptor"/>
    <property type="evidence" value="ECO:0007669"/>
    <property type="project" value="UniProtKB-ARBA"/>
</dbReference>
<keyword evidence="3 6" id="KW-0801">TPQ</keyword>
<dbReference type="PANTHER" id="PTHR10638:SF20">
    <property type="entry name" value="AMINE OXIDASE"/>
    <property type="match status" value="1"/>
</dbReference>
<comment type="cofactor">
    <cofactor evidence="8">
        <name>Cu cation</name>
        <dbReference type="ChEBI" id="CHEBI:23378"/>
    </cofactor>
    <text evidence="8">Contains 1 topaquinone per subunit.</text>
</comment>
<protein>
    <recommendedName>
        <fullName evidence="8">Amine oxidase</fullName>
        <ecNumber evidence="8">1.4.3.-</ecNumber>
    </recommendedName>
</protein>
<accession>A0ABD0LL87</accession>
<keyword evidence="13" id="KW-1185">Reference proteome</keyword>
<evidence type="ECO:0000256" key="4">
    <source>
        <dbReference type="ARBA" id="ARBA00023002"/>
    </source>
</evidence>
<evidence type="ECO:0000313" key="12">
    <source>
        <dbReference type="EMBL" id="KAK7499737.1"/>
    </source>
</evidence>
<feature type="modified residue" description="2',4',5'-topaquinone" evidence="7">
    <location>
        <position position="524"/>
    </location>
</feature>
<evidence type="ECO:0000259" key="11">
    <source>
        <dbReference type="Pfam" id="PF02727"/>
    </source>
</evidence>
<dbReference type="PRINTS" id="PR00766">
    <property type="entry name" value="CUDAOXIDASE"/>
</dbReference>
<dbReference type="Gene3D" id="2.70.98.20">
    <property type="entry name" value="Copper amine oxidase, catalytic domain"/>
    <property type="match status" value="1"/>
</dbReference>
<dbReference type="GO" id="GO:0046872">
    <property type="term" value="F:metal ion binding"/>
    <property type="evidence" value="ECO:0007669"/>
    <property type="project" value="UniProtKB-KW"/>
</dbReference>
<evidence type="ECO:0000256" key="7">
    <source>
        <dbReference type="PIRSR" id="PIRSR600269-51"/>
    </source>
</evidence>
<comment type="PTM">
    <text evidence="7 8">Topaquinone (TPQ) is generated by copper-dependent autoxidation of a specific tyrosyl residue.</text>
</comment>
<evidence type="ECO:0000256" key="9">
    <source>
        <dbReference type="SAM" id="Phobius"/>
    </source>
</evidence>
<sequence>MVAGGKEFMSAENLKKEQQGTLIEMCPEGSPPRVRKVDGRGRCMVAAMCFLVVACVSLLVCVVMLLHHQRAAVAHTEHDTCDAGEKTSRSEYLNAPLTPFSELTEAEVVSVHNYLLQHPSLGLIDVRKVSIRDNFVHVMEARVPKKAEVLDWLERGGPMPERVARAYIFRGNATPPVVEEYEVGPLPNPSYARLVRTPQRKTSIPYSVRPFSRAEFADVFRRLLPMLMRQVGQLLEESYGAKLGKGCRPRCLRLSMTPISSAFLPPDTRSAWFWLAYDLEFYTLHPLDLQFLVDTSHTDSSRWSIRRVYYAGQYFSGLGELAEKYARGIINVTRTAFPSAPESEVYSSLYMRGDTFPEEGKPPPVQVLPRGNRFKVRGSRVEYMLWSFTLRISPTVGIQLFDINFNKERIAYELSLQEIAVLYAGHTPAASMLYFADSAGLFGTRMRGLLEGVDCPSHAVYLDTKMFASNDGGLARFARAVCLFEHNTEVPLRRHRAYSMSGAFYGGLSDTVLILRAFMSLINYDYVVDYIFHVNGVVELKISSTGYLATSFYLPEEERFGTRVNQHVTAGLHQHLFHVKADLDIAGTSNTFGSWNVGVEKKKDDWGHDPSASHVQTVISKHVRRSESEACYNYDFNSPKYLLISGGNVSDLGHRRAYRIIPRGMTPALLPEGDGFEPSVSWSRCQVAVTRHHDDEPTSSSIFAMWDAKDPVVNFAKFMADDENIEDQDLVTWVTLGTHHIPHTENLPNTGTVGTQLALFLAPFNYFPEDPSMGSRDAVRVSPRDPSRPFDGAVVERYGTSAVLDCLPDVTVPDDALKTNSAELFS</sequence>
<gene>
    <name evidence="12" type="ORF">BaRGS_00009078</name>
</gene>
<dbReference type="InterPro" id="IPR016182">
    <property type="entry name" value="Cu_amine_oxidase_N-reg"/>
</dbReference>
<dbReference type="EC" id="1.4.3.-" evidence="8"/>
<evidence type="ECO:0000256" key="6">
    <source>
        <dbReference type="PIRSR" id="PIRSR600269-50"/>
    </source>
</evidence>
<evidence type="ECO:0000259" key="10">
    <source>
        <dbReference type="Pfam" id="PF01179"/>
    </source>
</evidence>
<dbReference type="EMBL" id="JACVVK020000042">
    <property type="protein sequence ID" value="KAK7499737.1"/>
    <property type="molecule type" value="Genomic_DNA"/>
</dbReference>
<keyword evidence="2 8" id="KW-0479">Metal-binding</keyword>
<reference evidence="12 13" key="1">
    <citation type="journal article" date="2023" name="Sci. Data">
        <title>Genome assembly of the Korean intertidal mud-creeper Batillaria attramentaria.</title>
        <authorList>
            <person name="Patra A.K."/>
            <person name="Ho P.T."/>
            <person name="Jun S."/>
            <person name="Lee S.J."/>
            <person name="Kim Y."/>
            <person name="Won Y.J."/>
        </authorList>
    </citation>
    <scope>NUCLEOTIDE SEQUENCE [LARGE SCALE GENOMIC DNA]</scope>
    <source>
        <strain evidence="12">Wonlab-2016</strain>
    </source>
</reference>
<feature type="domain" description="Copper amine oxidase catalytic" evidence="10">
    <location>
        <begin position="366"/>
        <end position="773"/>
    </location>
</feature>
<keyword evidence="9" id="KW-0812">Transmembrane</keyword>
<dbReference type="AlphaFoldDB" id="A0ABD0LL87"/>
<feature type="active site" description="Schiff-base intermediate with substrate; via topaquinone" evidence="6">
    <location>
        <position position="524"/>
    </location>
</feature>
<organism evidence="12 13">
    <name type="scientific">Batillaria attramentaria</name>
    <dbReference type="NCBI Taxonomy" id="370345"/>
    <lineage>
        <taxon>Eukaryota</taxon>
        <taxon>Metazoa</taxon>
        <taxon>Spiralia</taxon>
        <taxon>Lophotrochozoa</taxon>
        <taxon>Mollusca</taxon>
        <taxon>Gastropoda</taxon>
        <taxon>Caenogastropoda</taxon>
        <taxon>Sorbeoconcha</taxon>
        <taxon>Cerithioidea</taxon>
        <taxon>Batillariidae</taxon>
        <taxon>Batillaria</taxon>
    </lineage>
</organism>
<keyword evidence="4 8" id="KW-0560">Oxidoreductase</keyword>
<dbReference type="Pfam" id="PF01179">
    <property type="entry name" value="Cu_amine_oxid"/>
    <property type="match status" value="1"/>
</dbReference>
<comment type="similarity">
    <text evidence="1 8">Belongs to the copper/topaquinone oxidase family.</text>
</comment>
<dbReference type="Gene3D" id="3.10.450.40">
    <property type="match status" value="2"/>
</dbReference>
<evidence type="ECO:0000256" key="1">
    <source>
        <dbReference type="ARBA" id="ARBA00007983"/>
    </source>
</evidence>
<proteinExistence type="inferred from homology"/>
<evidence type="ECO:0000313" key="13">
    <source>
        <dbReference type="Proteomes" id="UP001519460"/>
    </source>
</evidence>
<dbReference type="SUPFAM" id="SSF49998">
    <property type="entry name" value="Amine oxidase catalytic domain"/>
    <property type="match status" value="1"/>
</dbReference>
<dbReference type="PANTHER" id="PTHR10638">
    <property type="entry name" value="COPPER AMINE OXIDASE"/>
    <property type="match status" value="1"/>
</dbReference>
<dbReference type="InterPro" id="IPR000269">
    <property type="entry name" value="Cu_amine_oxidase"/>
</dbReference>
<comment type="caution">
    <text evidence="12">The sequence shown here is derived from an EMBL/GenBank/DDBJ whole genome shotgun (WGS) entry which is preliminary data.</text>
</comment>
<name>A0ABD0LL87_9CAEN</name>
<dbReference type="PROSITE" id="PS01164">
    <property type="entry name" value="COPPER_AMINE_OXID_1"/>
    <property type="match status" value="1"/>
</dbReference>
<evidence type="ECO:0000256" key="2">
    <source>
        <dbReference type="ARBA" id="ARBA00022723"/>
    </source>
</evidence>
<keyword evidence="9" id="KW-0472">Membrane</keyword>
<feature type="active site" description="Proton acceptor" evidence="6">
    <location>
        <position position="437"/>
    </location>
</feature>
<evidence type="ECO:0000256" key="3">
    <source>
        <dbReference type="ARBA" id="ARBA00022772"/>
    </source>
</evidence>
<dbReference type="SUPFAM" id="SSF54416">
    <property type="entry name" value="Amine oxidase N-terminal region"/>
    <property type="match status" value="2"/>
</dbReference>
<evidence type="ECO:0000256" key="5">
    <source>
        <dbReference type="ARBA" id="ARBA00023008"/>
    </source>
</evidence>
<dbReference type="InterPro" id="IPR049948">
    <property type="entry name" value="Cu_Am_ox_TPQ-bd"/>
</dbReference>
<dbReference type="InterPro" id="IPR036460">
    <property type="entry name" value="Cu_amine_oxidase_C_sf"/>
</dbReference>
<dbReference type="Pfam" id="PF02727">
    <property type="entry name" value="Cu_amine_oxidN2"/>
    <property type="match status" value="1"/>
</dbReference>
<dbReference type="Proteomes" id="UP001519460">
    <property type="component" value="Unassembled WGS sequence"/>
</dbReference>
<keyword evidence="9" id="KW-1133">Transmembrane helix</keyword>
<feature type="transmembrane region" description="Helical" evidence="9">
    <location>
        <begin position="43"/>
        <end position="66"/>
    </location>
</feature>
<dbReference type="InterPro" id="IPR015798">
    <property type="entry name" value="Cu_amine_oxidase_C"/>
</dbReference>
<feature type="domain" description="Copper amine oxidase N2-terminal" evidence="11">
    <location>
        <begin position="110"/>
        <end position="191"/>
    </location>
</feature>
<dbReference type="InterPro" id="IPR015800">
    <property type="entry name" value="Cu_amine_oxidase_N2"/>
</dbReference>
<evidence type="ECO:0000256" key="8">
    <source>
        <dbReference type="RuleBase" id="RU000672"/>
    </source>
</evidence>